<reference evidence="2 3" key="1">
    <citation type="submission" date="2019-08" db="EMBL/GenBank/DDBJ databases">
        <title>Actinomadura sp. nov. CYP1-5 isolated from mountain soil.</title>
        <authorList>
            <person name="Songsumanus A."/>
            <person name="Kuncharoen N."/>
            <person name="Kudo T."/>
            <person name="Yuki M."/>
            <person name="Igarashi Y."/>
            <person name="Tanasupawat S."/>
        </authorList>
    </citation>
    <scope>NUCLEOTIDE SEQUENCE [LARGE SCALE GENOMIC DNA]</scope>
    <source>
        <strain evidence="2 3">JCM 14158</strain>
    </source>
</reference>
<keyword evidence="3" id="KW-1185">Reference proteome</keyword>
<evidence type="ECO:0000313" key="3">
    <source>
        <dbReference type="Proteomes" id="UP000323380"/>
    </source>
</evidence>
<dbReference type="AlphaFoldDB" id="A0A5D0NCX6"/>
<comment type="caution">
    <text evidence="2">The sequence shown here is derived from an EMBL/GenBank/DDBJ whole genome shotgun (WGS) entry which is preliminary data.</text>
</comment>
<protein>
    <submittedName>
        <fullName evidence="2">Sugar phosphate isomerase/epimerase</fullName>
    </submittedName>
</protein>
<dbReference type="Proteomes" id="UP000323380">
    <property type="component" value="Unassembled WGS sequence"/>
</dbReference>
<dbReference type="Pfam" id="PF01261">
    <property type="entry name" value="AP_endonuc_2"/>
    <property type="match status" value="1"/>
</dbReference>
<sequence>MAYAFATLGVPGMPLPEVLALAARTGYAGLELRCAEGEPVEVSMPAARRRRAAEAFRDAGVAALSLASYLKIAAPGPDAPVIDAVRRHLELAADIGAAHLRVFPGGGAAFPGGGAVRRAAARLRAVAAEARAHDVRILVETHDSHPRGRDVAALIAASPGVGAIWDVMHPYLSGERPEATLAALGDRLAYVQVKDASPSRAPVQLGTGVLPLREIGRLLARSGYRGWVSWEYEAAWYPEAAPLPDLLPAARDRLARLMGRA</sequence>
<dbReference type="InterPro" id="IPR036237">
    <property type="entry name" value="Xyl_isomerase-like_sf"/>
</dbReference>
<dbReference type="InterPro" id="IPR013022">
    <property type="entry name" value="Xyl_isomerase-like_TIM-brl"/>
</dbReference>
<dbReference type="PANTHER" id="PTHR12110">
    <property type="entry name" value="HYDROXYPYRUVATE ISOMERASE"/>
    <property type="match status" value="1"/>
</dbReference>
<dbReference type="EMBL" id="VSFG01000009">
    <property type="protein sequence ID" value="TYB42081.1"/>
    <property type="molecule type" value="Genomic_DNA"/>
</dbReference>
<dbReference type="GO" id="GO:0016853">
    <property type="term" value="F:isomerase activity"/>
    <property type="evidence" value="ECO:0007669"/>
    <property type="project" value="UniProtKB-KW"/>
</dbReference>
<dbReference type="SUPFAM" id="SSF51658">
    <property type="entry name" value="Xylose isomerase-like"/>
    <property type="match status" value="1"/>
</dbReference>
<gene>
    <name evidence="2" type="ORF">FXF69_33665</name>
</gene>
<dbReference type="STRING" id="1220554.GCA_001552135_01072"/>
<dbReference type="InterPro" id="IPR050312">
    <property type="entry name" value="IolE/XylAMocC-like"/>
</dbReference>
<proteinExistence type="predicted"/>
<accession>A0A5D0NCX6</accession>
<dbReference type="Gene3D" id="3.20.20.150">
    <property type="entry name" value="Divalent-metal-dependent TIM barrel enzymes"/>
    <property type="match status" value="1"/>
</dbReference>
<name>A0A5D0NCX6_9ACTN</name>
<feature type="domain" description="Xylose isomerase-like TIM barrel" evidence="1">
    <location>
        <begin position="19"/>
        <end position="243"/>
    </location>
</feature>
<evidence type="ECO:0000259" key="1">
    <source>
        <dbReference type="Pfam" id="PF01261"/>
    </source>
</evidence>
<organism evidence="2 3">
    <name type="scientific">Actinomadura chibensis</name>
    <dbReference type="NCBI Taxonomy" id="392828"/>
    <lineage>
        <taxon>Bacteria</taxon>
        <taxon>Bacillati</taxon>
        <taxon>Actinomycetota</taxon>
        <taxon>Actinomycetes</taxon>
        <taxon>Streptosporangiales</taxon>
        <taxon>Thermomonosporaceae</taxon>
        <taxon>Actinomadura</taxon>
    </lineage>
</organism>
<evidence type="ECO:0000313" key="2">
    <source>
        <dbReference type="EMBL" id="TYB42081.1"/>
    </source>
</evidence>
<keyword evidence="2" id="KW-0413">Isomerase</keyword>